<evidence type="ECO:0000313" key="1">
    <source>
        <dbReference type="EMBL" id="CAB3992766.1"/>
    </source>
</evidence>
<accession>A0A6S7GSN7</accession>
<comment type="caution">
    <text evidence="1">The sequence shown here is derived from an EMBL/GenBank/DDBJ whole genome shotgun (WGS) entry which is preliminary data.</text>
</comment>
<dbReference type="Proteomes" id="UP001152795">
    <property type="component" value="Unassembled WGS sequence"/>
</dbReference>
<proteinExistence type="predicted"/>
<sequence>MLFVSTEEIEKCEMVLESRLNDAKTIAGTRSHHSFVPVNSDSLQIRRISADVDGTSVKVTSSSQAQASQSFTHGQCLAAVYDKAWYLGVVEDISHENEDVLVNFMRSRNPGTTIHSFVWPSTRDECWIPFEHVLCTVQEPLQITKGRIKQYKLNSPAIEMIEDSFNKFLDCYYN</sequence>
<dbReference type="AlphaFoldDB" id="A0A6S7GSN7"/>
<gene>
    <name evidence="1" type="ORF">PACLA_8A035247</name>
</gene>
<dbReference type="OrthoDB" id="10230918at2759"/>
<reference evidence="1" key="1">
    <citation type="submission" date="2020-04" db="EMBL/GenBank/DDBJ databases">
        <authorList>
            <person name="Alioto T."/>
            <person name="Alioto T."/>
            <person name="Gomez Garrido J."/>
        </authorList>
    </citation>
    <scope>NUCLEOTIDE SEQUENCE</scope>
    <source>
        <strain evidence="1">A484AB</strain>
    </source>
</reference>
<keyword evidence="2" id="KW-1185">Reference proteome</keyword>
<name>A0A6S7GSN7_PARCT</name>
<evidence type="ECO:0000313" key="2">
    <source>
        <dbReference type="Proteomes" id="UP001152795"/>
    </source>
</evidence>
<protein>
    <submittedName>
        <fullName evidence="1">Uncharacterized protein</fullName>
    </submittedName>
</protein>
<organism evidence="1 2">
    <name type="scientific">Paramuricea clavata</name>
    <name type="common">Red gorgonian</name>
    <name type="synonym">Violescent sea-whip</name>
    <dbReference type="NCBI Taxonomy" id="317549"/>
    <lineage>
        <taxon>Eukaryota</taxon>
        <taxon>Metazoa</taxon>
        <taxon>Cnidaria</taxon>
        <taxon>Anthozoa</taxon>
        <taxon>Octocorallia</taxon>
        <taxon>Malacalcyonacea</taxon>
        <taxon>Plexauridae</taxon>
        <taxon>Paramuricea</taxon>
    </lineage>
</organism>
<dbReference type="EMBL" id="CACRXK020002120">
    <property type="protein sequence ID" value="CAB3992766.1"/>
    <property type="molecule type" value="Genomic_DNA"/>
</dbReference>